<dbReference type="Pfam" id="PF02622">
    <property type="entry name" value="DUF179"/>
    <property type="match status" value="1"/>
</dbReference>
<gene>
    <name evidence="3" type="ORF">TBC1_12681</name>
</gene>
<evidence type="ECO:0000313" key="4">
    <source>
        <dbReference type="Proteomes" id="UP000053091"/>
    </source>
</evidence>
<dbReference type="InterPro" id="IPR003774">
    <property type="entry name" value="AlgH-like"/>
</dbReference>
<evidence type="ECO:0000313" key="3">
    <source>
        <dbReference type="EMBL" id="GAP44867.1"/>
    </source>
</evidence>
<dbReference type="PANTHER" id="PTHR30327">
    <property type="entry name" value="UNCHARACTERIZED PROTEIN YQGE"/>
    <property type="match status" value="1"/>
</dbReference>
<dbReference type="EMBL" id="DF968183">
    <property type="protein sequence ID" value="GAP44867.1"/>
    <property type="molecule type" value="Genomic_DNA"/>
</dbReference>
<proteinExistence type="inferred from homology"/>
<protein>
    <recommendedName>
        <fullName evidence="2">UPF0301 protein TBC1_12681</fullName>
    </recommendedName>
</protein>
<comment type="similarity">
    <text evidence="1 2">Belongs to the UPF0301 (AlgH) family.</text>
</comment>
<dbReference type="SUPFAM" id="SSF143456">
    <property type="entry name" value="VC0467-like"/>
    <property type="match status" value="1"/>
</dbReference>
<sequence length="187" mass="21416">MEPIKIKPLAGRILISVPFLQDFYFRKSVVLLADHSEEGSFGIIINKPVDVKLSDVAVDFAGFDAPVYLGGPVKTDSLFFIHTRPDIIDDGVKILEGLYWGGNIETVKTLIREKRLSREDIRFFVGYAGWMANQLDQELEENSWVVSMTDLNQIIKTNPVDLWNQTLRKLGREYKLWVNYPPDPLMN</sequence>
<dbReference type="Gene3D" id="3.40.1740.10">
    <property type="entry name" value="VC0467-like"/>
    <property type="match status" value="1"/>
</dbReference>
<reference evidence="3" key="1">
    <citation type="journal article" date="2015" name="Genome Announc.">
        <title>Draft Genome Sequence of Bacteroidales Strain TBC1, a Novel Isolate from a Methanogenic Wastewater Treatment System.</title>
        <authorList>
            <person name="Tourlousse D.M."/>
            <person name="Matsuura N."/>
            <person name="Sun L."/>
            <person name="Toyonaga M."/>
            <person name="Kuroda K."/>
            <person name="Ohashi A."/>
            <person name="Cruz R."/>
            <person name="Yamaguchi T."/>
            <person name="Sekiguchi Y."/>
        </authorList>
    </citation>
    <scope>NUCLEOTIDE SEQUENCE [LARGE SCALE GENOMIC DNA]</scope>
    <source>
        <strain evidence="3">TBC1</strain>
    </source>
</reference>
<name>A0A0S7C6U4_9BACT</name>
<dbReference type="STRING" id="1678841.TBC1_12681"/>
<dbReference type="Proteomes" id="UP000053091">
    <property type="component" value="Unassembled WGS sequence"/>
</dbReference>
<dbReference type="AlphaFoldDB" id="A0A0S7C6U4"/>
<evidence type="ECO:0000256" key="1">
    <source>
        <dbReference type="ARBA" id="ARBA00009600"/>
    </source>
</evidence>
<accession>A0A0S7C6U4</accession>
<keyword evidence="4" id="KW-1185">Reference proteome</keyword>
<dbReference type="PANTHER" id="PTHR30327:SF1">
    <property type="entry name" value="UPF0301 PROTEIN YQGE"/>
    <property type="match status" value="1"/>
</dbReference>
<dbReference type="GO" id="GO:0005829">
    <property type="term" value="C:cytosol"/>
    <property type="evidence" value="ECO:0007669"/>
    <property type="project" value="TreeGrafter"/>
</dbReference>
<evidence type="ECO:0000256" key="2">
    <source>
        <dbReference type="HAMAP-Rule" id="MF_00758"/>
    </source>
</evidence>
<organism evidence="3">
    <name type="scientific">Lentimicrobium saccharophilum</name>
    <dbReference type="NCBI Taxonomy" id="1678841"/>
    <lineage>
        <taxon>Bacteria</taxon>
        <taxon>Pseudomonadati</taxon>
        <taxon>Bacteroidota</taxon>
        <taxon>Bacteroidia</taxon>
        <taxon>Bacteroidales</taxon>
        <taxon>Lentimicrobiaceae</taxon>
        <taxon>Lentimicrobium</taxon>
    </lineage>
</organism>
<dbReference type="HAMAP" id="MF_00758">
    <property type="entry name" value="UPF0301"/>
    <property type="match status" value="1"/>
</dbReference>
<dbReference type="OrthoDB" id="9807486at2"/>
<dbReference type="RefSeq" id="WP_062044788.1">
    <property type="nucleotide sequence ID" value="NZ_DF968183.1"/>
</dbReference>